<comment type="caution">
    <text evidence="2">The sequence shown here is derived from an EMBL/GenBank/DDBJ whole genome shotgun (WGS) entry which is preliminary data.</text>
</comment>
<reference evidence="2 3" key="1">
    <citation type="submission" date="2015-07" db="EMBL/GenBank/DDBJ databases">
        <title>Comparative genomics of the Sigatoka disease complex on banana suggests a link between parallel evolutionary changes in Pseudocercospora fijiensis and Pseudocercospora eumusae and increased virulence on the banana host.</title>
        <authorList>
            <person name="Chang T.-C."/>
            <person name="Salvucci A."/>
            <person name="Crous P.W."/>
            <person name="Stergiopoulos I."/>
        </authorList>
    </citation>
    <scope>NUCLEOTIDE SEQUENCE [LARGE SCALE GENOMIC DNA]</scope>
    <source>
        <strain evidence="2 3">CBS 116634</strain>
    </source>
</reference>
<evidence type="ECO:0000313" key="2">
    <source>
        <dbReference type="EMBL" id="KXT08153.1"/>
    </source>
</evidence>
<evidence type="ECO:0000256" key="1">
    <source>
        <dbReference type="SAM" id="SignalP"/>
    </source>
</evidence>
<dbReference type="InterPro" id="IPR013320">
    <property type="entry name" value="ConA-like_dom_sf"/>
</dbReference>
<gene>
    <name evidence="2" type="ORF">AC579_257</name>
</gene>
<keyword evidence="3" id="KW-1185">Reference proteome</keyword>
<dbReference type="Proteomes" id="UP000073492">
    <property type="component" value="Unassembled WGS sequence"/>
</dbReference>
<keyword evidence="1" id="KW-0732">Signal</keyword>
<organism evidence="2 3">
    <name type="scientific">Pseudocercospora musae</name>
    <dbReference type="NCBI Taxonomy" id="113226"/>
    <lineage>
        <taxon>Eukaryota</taxon>
        <taxon>Fungi</taxon>
        <taxon>Dikarya</taxon>
        <taxon>Ascomycota</taxon>
        <taxon>Pezizomycotina</taxon>
        <taxon>Dothideomycetes</taxon>
        <taxon>Dothideomycetidae</taxon>
        <taxon>Mycosphaerellales</taxon>
        <taxon>Mycosphaerellaceae</taxon>
        <taxon>Pseudocercospora</taxon>
    </lineage>
</organism>
<accession>A0A139I0L3</accession>
<proteinExistence type="predicted"/>
<dbReference type="AlphaFoldDB" id="A0A139I0L3"/>
<sequence>MVFSTSLIFASTAIALTNTLSVQDIAEDSNGDVVQGYGFVGLTQNLENRIVDTESIPAMYSKETTNETEYKVCFDFMTSDSKADSTSNSAQKLMLWLHWEGGQLRIGYADGSVA</sequence>
<dbReference type="STRING" id="113226.A0A139I0L3"/>
<feature type="signal peptide" evidence="1">
    <location>
        <begin position="1"/>
        <end position="15"/>
    </location>
</feature>
<dbReference type="EMBL" id="LFZO01000485">
    <property type="protein sequence ID" value="KXT08153.1"/>
    <property type="molecule type" value="Genomic_DNA"/>
</dbReference>
<dbReference type="InterPro" id="IPR013319">
    <property type="entry name" value="GH11/12"/>
</dbReference>
<name>A0A139I0L3_9PEZI</name>
<evidence type="ECO:0000313" key="3">
    <source>
        <dbReference type="Proteomes" id="UP000073492"/>
    </source>
</evidence>
<dbReference type="SUPFAM" id="SSF49899">
    <property type="entry name" value="Concanavalin A-like lectins/glucanases"/>
    <property type="match status" value="1"/>
</dbReference>
<dbReference type="OrthoDB" id="89349at2759"/>
<feature type="chain" id="PRO_5013017664" evidence="1">
    <location>
        <begin position="16"/>
        <end position="114"/>
    </location>
</feature>
<dbReference type="Gene3D" id="2.60.120.180">
    <property type="match status" value="1"/>
</dbReference>
<protein>
    <submittedName>
        <fullName evidence="2">Uncharacterized protein</fullName>
    </submittedName>
</protein>
<dbReference type="GO" id="GO:0004553">
    <property type="term" value="F:hydrolase activity, hydrolyzing O-glycosyl compounds"/>
    <property type="evidence" value="ECO:0007669"/>
    <property type="project" value="InterPro"/>
</dbReference>